<comment type="caution">
    <text evidence="3">The sequence shown here is derived from an EMBL/GenBank/DDBJ whole genome shotgun (WGS) entry which is preliminary data.</text>
</comment>
<organism evidence="3">
    <name type="scientific">Tanacetum cinerariifolium</name>
    <name type="common">Dalmatian daisy</name>
    <name type="synonym">Chrysanthemum cinerariifolium</name>
    <dbReference type="NCBI Taxonomy" id="118510"/>
    <lineage>
        <taxon>Eukaryota</taxon>
        <taxon>Viridiplantae</taxon>
        <taxon>Streptophyta</taxon>
        <taxon>Embryophyta</taxon>
        <taxon>Tracheophyta</taxon>
        <taxon>Spermatophyta</taxon>
        <taxon>Magnoliopsida</taxon>
        <taxon>eudicotyledons</taxon>
        <taxon>Gunneridae</taxon>
        <taxon>Pentapetalae</taxon>
        <taxon>asterids</taxon>
        <taxon>campanulids</taxon>
        <taxon>Asterales</taxon>
        <taxon>Asteraceae</taxon>
        <taxon>Asteroideae</taxon>
        <taxon>Anthemideae</taxon>
        <taxon>Anthemidinae</taxon>
        <taxon>Tanacetum</taxon>
    </lineage>
</organism>
<gene>
    <name evidence="3" type="ORF">Tci_008717</name>
</gene>
<keyword evidence="1" id="KW-0732">Signal</keyword>
<evidence type="ECO:0000256" key="1">
    <source>
        <dbReference type="SAM" id="SignalP"/>
    </source>
</evidence>
<dbReference type="PANTHER" id="PTHR11439">
    <property type="entry name" value="GAG-POL-RELATED RETROTRANSPOSON"/>
    <property type="match status" value="1"/>
</dbReference>
<dbReference type="InterPro" id="IPR013103">
    <property type="entry name" value="RVT_2"/>
</dbReference>
<proteinExistence type="predicted"/>
<reference evidence="3" key="1">
    <citation type="journal article" date="2019" name="Sci. Rep.">
        <title>Draft genome of Tanacetum cinerariifolium, the natural source of mosquito coil.</title>
        <authorList>
            <person name="Yamashiro T."/>
            <person name="Shiraishi A."/>
            <person name="Satake H."/>
            <person name="Nakayama K."/>
        </authorList>
    </citation>
    <scope>NUCLEOTIDE SEQUENCE</scope>
</reference>
<dbReference type="PANTHER" id="PTHR11439:SF463">
    <property type="entry name" value="REVERSE TRANSCRIPTASE TY1_COPIA-TYPE DOMAIN-CONTAINING PROTEIN"/>
    <property type="match status" value="1"/>
</dbReference>
<accession>A0A6L2JJ29</accession>
<name>A0A6L2JJ29_TANCI</name>
<dbReference type="AlphaFoldDB" id="A0A6L2JJ29"/>
<feature type="chain" id="PRO_5026812176" description="Reverse transcriptase Ty1/copia-type domain-containing protein" evidence="1">
    <location>
        <begin position="18"/>
        <end position="638"/>
    </location>
</feature>
<evidence type="ECO:0000259" key="2">
    <source>
        <dbReference type="Pfam" id="PF07727"/>
    </source>
</evidence>
<evidence type="ECO:0000313" key="3">
    <source>
        <dbReference type="EMBL" id="GEU36739.1"/>
    </source>
</evidence>
<protein>
    <recommendedName>
        <fullName evidence="2">Reverse transcriptase Ty1/copia-type domain-containing protein</fullName>
    </recommendedName>
</protein>
<dbReference type="EMBL" id="BKCJ010000844">
    <property type="protein sequence ID" value="GEU36739.1"/>
    <property type="molecule type" value="Genomic_DNA"/>
</dbReference>
<feature type="domain" description="Reverse transcriptase Ty1/copia-type" evidence="2">
    <location>
        <begin position="321"/>
        <end position="371"/>
    </location>
</feature>
<feature type="signal peptide" evidence="1">
    <location>
        <begin position="1"/>
        <end position="17"/>
    </location>
</feature>
<sequence length="638" mass="72508">MFGELLAILSPFGVSSGNPGSTNANRVDTMPTNTNAINTTTMTNVAQSVVDENLPQLLDSRGGYHVINVLAFDKENFISWNVRFLVFLDRLEPYLLKTLEDGPFVHMSSLSTSKNPLPKCQNQWSNVETRLANEDKRLKSITHEGPSNTRDTKIANLRLKFNAFKSFECEKVTDKESVSSEDEGTTKIREFMAIVEDEPFVGKADARRKENNPTKEVLFTNYDVSTSEFAPMITSDSEESSEKGKHHKASFKTNRSFSINKSLRLQHMDPFRPVKPQTISHNKYTLIIVDDIQEPKKLIKALEEEGWIIVMQEELNHFKKRLEAIRIFLAYASYMGFIVYQMDMKSSFLNGKISKKVYVEQPLRLLNQNDEVVLIAPRKRDVYVIDMSSFNEESNTCFLAKASPRKLIGALEEEGWIIVMHEELNQFKKQGLDPGSSALWYQANPKETYLVVVKRIFRYLKGTQNSGLCDLKGSCFDLKAYSDSDYAGCNHDRKAEAEYVAAAVCCAQVLWIKSQLANYDVLYDKDKPLSFTQDEFISAIGLPICKDTVPILPNETIRAGLATLGLFDKEKPNLSSIVLVNSSPLKMKYFLPIYLVHKLLNRKKNKELNICYTRFLSLAFEKLLGKDYVSNDPTLVKP</sequence>
<dbReference type="Pfam" id="PF07727">
    <property type="entry name" value="RVT_2"/>
    <property type="match status" value="1"/>
</dbReference>